<dbReference type="EMBL" id="CP009885">
    <property type="protein sequence ID" value="QPB72588.1"/>
    <property type="molecule type" value="Genomic_DNA"/>
</dbReference>
<evidence type="ECO:0000313" key="1">
    <source>
        <dbReference type="EMBL" id="QPB72588.1"/>
    </source>
</evidence>
<protein>
    <submittedName>
        <fullName evidence="1">Uncharacterized protein</fullName>
    </submittedName>
</protein>
<evidence type="ECO:0000313" key="2">
    <source>
        <dbReference type="Proteomes" id="UP000196980"/>
    </source>
</evidence>
<proteinExistence type="predicted"/>
<dbReference type="AlphaFoldDB" id="A0ABD7BYB0"/>
<sequence>MLNEQNAVSLVSGVPVTDQDKSCNPSLRIDFLFAGMDEILKELFSAKDKLHELDFRAFDLEMFKSRSRISSLILDAAIELFHLSQDIKAVYIKRMMAQNREVPNV</sequence>
<name>A0ABD7BYB0_XYLFS</name>
<organism evidence="1 2">
    <name type="scientific">Xylella fastidiosa</name>
    <dbReference type="NCBI Taxonomy" id="2371"/>
    <lineage>
        <taxon>Bacteria</taxon>
        <taxon>Pseudomonadati</taxon>
        <taxon>Pseudomonadota</taxon>
        <taxon>Gammaproteobacteria</taxon>
        <taxon>Lysobacterales</taxon>
        <taxon>Lysobacteraceae</taxon>
        <taxon>Xylella</taxon>
    </lineage>
</organism>
<accession>A0ABD7BYB0</accession>
<reference evidence="2" key="1">
    <citation type="submission" date="2014-11" db="EMBL/GenBank/DDBJ databases">
        <title>Xylella fastidiosa Hib4 Genome Sequencing.</title>
        <authorList>
            <person name="Pierry P.M."/>
            <person name="da Silva A.M."/>
        </authorList>
    </citation>
    <scope>NUCLEOTIDE SEQUENCE [LARGE SCALE GENOMIC DNA]</scope>
    <source>
        <strain evidence="2">Hib4</strain>
    </source>
</reference>
<gene>
    <name evidence="1" type="ORF">XFHB_13835</name>
</gene>
<dbReference type="Proteomes" id="UP000196980">
    <property type="component" value="Chromosome"/>
</dbReference>
<dbReference type="RefSeq" id="WP_088578263.1">
    <property type="nucleotide sequence ID" value="NZ_CP009885.1"/>
</dbReference>
<dbReference type="KEGG" id="xfh:XFHB_13835"/>